<dbReference type="GO" id="GO:0046872">
    <property type="term" value="F:metal ion binding"/>
    <property type="evidence" value="ECO:0007669"/>
    <property type="project" value="UniProtKB-KW"/>
</dbReference>
<feature type="binding site" evidence="6">
    <location>
        <position position="192"/>
    </location>
    <ligand>
        <name>molybdate</name>
        <dbReference type="ChEBI" id="CHEBI:36264"/>
    </ligand>
</feature>
<evidence type="ECO:0000256" key="4">
    <source>
        <dbReference type="ARBA" id="ARBA00022729"/>
    </source>
</evidence>
<comment type="similarity">
    <text evidence="1">Belongs to the bacterial solute-binding protein ModA family.</text>
</comment>
<feature type="chain" id="PRO_5031016312" evidence="7">
    <location>
        <begin position="26"/>
        <end position="255"/>
    </location>
</feature>
<dbReference type="Pfam" id="PF13531">
    <property type="entry name" value="SBP_bac_11"/>
    <property type="match status" value="1"/>
</dbReference>
<evidence type="ECO:0000256" key="3">
    <source>
        <dbReference type="ARBA" id="ARBA00022723"/>
    </source>
</evidence>
<evidence type="ECO:0000256" key="2">
    <source>
        <dbReference type="ARBA" id="ARBA00022505"/>
    </source>
</evidence>
<gene>
    <name evidence="8" type="primary">modA</name>
    <name evidence="8" type="ORF">HHL27_19470</name>
</gene>
<feature type="binding site" evidence="6">
    <location>
        <position position="147"/>
    </location>
    <ligand>
        <name>molybdate</name>
        <dbReference type="ChEBI" id="CHEBI:36264"/>
    </ligand>
</feature>
<keyword evidence="9" id="KW-1185">Reference proteome</keyword>
<dbReference type="NCBIfam" id="TIGR01256">
    <property type="entry name" value="modA"/>
    <property type="match status" value="1"/>
</dbReference>
<dbReference type="AlphaFoldDB" id="A0A7Y0GC73"/>
<evidence type="ECO:0000256" key="5">
    <source>
        <dbReference type="ARBA" id="ARBA00062515"/>
    </source>
</evidence>
<dbReference type="Gene3D" id="3.40.190.10">
    <property type="entry name" value="Periplasmic binding protein-like II"/>
    <property type="match status" value="2"/>
</dbReference>
<evidence type="ECO:0000313" key="8">
    <source>
        <dbReference type="EMBL" id="NML95858.1"/>
    </source>
</evidence>
<dbReference type="GO" id="GO:1901359">
    <property type="term" value="F:tungstate binding"/>
    <property type="evidence" value="ECO:0007669"/>
    <property type="project" value="UniProtKB-ARBA"/>
</dbReference>
<reference evidence="8 9" key="1">
    <citation type="submission" date="2020-04" db="EMBL/GenBank/DDBJ databases">
        <title>Novosphingobium sp. TW-4 isolated from soil.</title>
        <authorList>
            <person name="Dahal R.H."/>
            <person name="Chaudhary D.K."/>
        </authorList>
    </citation>
    <scope>NUCLEOTIDE SEQUENCE [LARGE SCALE GENOMIC DNA]</scope>
    <source>
        <strain evidence="8 9">TW-4</strain>
    </source>
</reference>
<feature type="signal peptide" evidence="7">
    <location>
        <begin position="1"/>
        <end position="25"/>
    </location>
</feature>
<feature type="binding site" evidence="6">
    <location>
        <position position="35"/>
    </location>
    <ligand>
        <name>molybdate</name>
        <dbReference type="ChEBI" id="CHEBI:36264"/>
    </ligand>
</feature>
<sequence>MARLSRAIALFLVLLAALGAGPVLARAPVVLAAASLQEAMTAAADRWTAKGHERPVLSFAASSALARQAEAGAPADIFVSADEQWMDHVAVAGFLAARTRAPLLTNQLVLVAPANSRIALAIRPGFPLARALGNGRLAMGDPDAVPAGIYGKQALTRLGVWPQVAGKVARAESVRAALALIARGEVPLGIVYATDARAEPRVRVVGTFPASSHAPIVYPVARLRQARSADAEPFRRFLLSGEGKAIFRRFGFGTR</sequence>
<dbReference type="GO" id="GO:0030288">
    <property type="term" value="C:outer membrane-bounded periplasmic space"/>
    <property type="evidence" value="ECO:0007669"/>
    <property type="project" value="TreeGrafter"/>
</dbReference>
<dbReference type="PANTHER" id="PTHR30632">
    <property type="entry name" value="MOLYBDATE-BINDING PERIPLASMIC PROTEIN"/>
    <property type="match status" value="1"/>
</dbReference>
<dbReference type="SUPFAM" id="SSF53850">
    <property type="entry name" value="Periplasmic binding protein-like II"/>
    <property type="match status" value="1"/>
</dbReference>
<proteinExistence type="inferred from homology"/>
<dbReference type="FunFam" id="3.40.190.10:FF:000035">
    <property type="entry name" value="Molybdate ABC transporter substrate-binding protein"/>
    <property type="match status" value="1"/>
</dbReference>
<accession>A0A7Y0GC73</accession>
<evidence type="ECO:0000256" key="1">
    <source>
        <dbReference type="ARBA" id="ARBA00009175"/>
    </source>
</evidence>
<organism evidence="8 9">
    <name type="scientific">Novosphingobium olei</name>
    <dbReference type="NCBI Taxonomy" id="2728851"/>
    <lineage>
        <taxon>Bacteria</taxon>
        <taxon>Pseudomonadati</taxon>
        <taxon>Pseudomonadota</taxon>
        <taxon>Alphaproteobacteria</taxon>
        <taxon>Sphingomonadales</taxon>
        <taxon>Sphingomonadaceae</taxon>
        <taxon>Novosphingobium</taxon>
    </lineage>
</organism>
<keyword evidence="4 7" id="KW-0732">Signal</keyword>
<name>A0A7Y0GC73_9SPHN</name>
<evidence type="ECO:0000313" key="9">
    <source>
        <dbReference type="Proteomes" id="UP000583556"/>
    </source>
</evidence>
<protein>
    <submittedName>
        <fullName evidence="8">Molybdate ABC transporter substrate-binding protein</fullName>
    </submittedName>
</protein>
<evidence type="ECO:0000256" key="6">
    <source>
        <dbReference type="PIRSR" id="PIRSR004846-1"/>
    </source>
</evidence>
<comment type="caution">
    <text evidence="8">The sequence shown here is derived from an EMBL/GenBank/DDBJ whole genome shotgun (WGS) entry which is preliminary data.</text>
</comment>
<dbReference type="InterPro" id="IPR050682">
    <property type="entry name" value="ModA/WtpA"/>
</dbReference>
<dbReference type="GO" id="GO:0015689">
    <property type="term" value="P:molybdate ion transport"/>
    <property type="evidence" value="ECO:0007669"/>
    <property type="project" value="InterPro"/>
</dbReference>
<keyword evidence="3 6" id="KW-0479">Metal-binding</keyword>
<dbReference type="Proteomes" id="UP000583556">
    <property type="component" value="Unassembled WGS sequence"/>
</dbReference>
<feature type="binding site" evidence="6">
    <location>
        <position position="174"/>
    </location>
    <ligand>
        <name>molybdate</name>
        <dbReference type="ChEBI" id="CHEBI:36264"/>
    </ligand>
</feature>
<dbReference type="InterPro" id="IPR005950">
    <property type="entry name" value="ModA"/>
</dbReference>
<dbReference type="PIRSF" id="PIRSF004846">
    <property type="entry name" value="ModA"/>
    <property type="match status" value="1"/>
</dbReference>
<comment type="subunit">
    <text evidence="5">The complex is composed of two ATP-binding proteins (ModC), two transmembrane proteins (ModB) and a solute-binding protein (ModA).</text>
</comment>
<feature type="binding site" evidence="6">
    <location>
        <position position="62"/>
    </location>
    <ligand>
        <name>molybdate</name>
        <dbReference type="ChEBI" id="CHEBI:36264"/>
    </ligand>
</feature>
<dbReference type="PANTHER" id="PTHR30632:SF17">
    <property type="entry name" value="MOLYBDATE-BINDING PROTEIN MODA"/>
    <property type="match status" value="1"/>
</dbReference>
<keyword evidence="2 6" id="KW-0500">Molybdenum</keyword>
<dbReference type="EMBL" id="JABBGM010000013">
    <property type="protein sequence ID" value="NML95858.1"/>
    <property type="molecule type" value="Genomic_DNA"/>
</dbReference>
<evidence type="ECO:0000256" key="7">
    <source>
        <dbReference type="SAM" id="SignalP"/>
    </source>
</evidence>
<dbReference type="RefSeq" id="WP_169495057.1">
    <property type="nucleotide sequence ID" value="NZ_JABBGM010000013.1"/>
</dbReference>
<dbReference type="GO" id="GO:0030973">
    <property type="term" value="F:molybdate ion binding"/>
    <property type="evidence" value="ECO:0007669"/>
    <property type="project" value="TreeGrafter"/>
</dbReference>